<dbReference type="AlphaFoldDB" id="A0AAD7SC03"/>
<comment type="caution">
    <text evidence="1">The sequence shown here is derived from an EMBL/GenBank/DDBJ whole genome shotgun (WGS) entry which is preliminary data.</text>
</comment>
<organism evidence="1 2">
    <name type="scientific">Aldrovandia affinis</name>
    <dbReference type="NCBI Taxonomy" id="143900"/>
    <lineage>
        <taxon>Eukaryota</taxon>
        <taxon>Metazoa</taxon>
        <taxon>Chordata</taxon>
        <taxon>Craniata</taxon>
        <taxon>Vertebrata</taxon>
        <taxon>Euteleostomi</taxon>
        <taxon>Actinopterygii</taxon>
        <taxon>Neopterygii</taxon>
        <taxon>Teleostei</taxon>
        <taxon>Notacanthiformes</taxon>
        <taxon>Halosauridae</taxon>
        <taxon>Aldrovandia</taxon>
    </lineage>
</organism>
<gene>
    <name evidence="1" type="ORF">AAFF_G00405710</name>
</gene>
<sequence length="139" mass="14668">MSELKRNLVPVPGCPSSVCSSGPTAAIAADIIISTTQTETYGACLSLFLSMLCSCCPALSCLFKAGAEAGEPAAERARGSVATSADSCGYWGSEWPDRHEEAYLEEENTSAEPHLVGKERTTVALRHQGSCDGKERPLD</sequence>
<dbReference type="EMBL" id="JAINUG010000080">
    <property type="protein sequence ID" value="KAJ8399841.1"/>
    <property type="molecule type" value="Genomic_DNA"/>
</dbReference>
<evidence type="ECO:0000313" key="1">
    <source>
        <dbReference type="EMBL" id="KAJ8399841.1"/>
    </source>
</evidence>
<keyword evidence="2" id="KW-1185">Reference proteome</keyword>
<proteinExistence type="predicted"/>
<accession>A0AAD7SC03</accession>
<reference evidence="1" key="1">
    <citation type="journal article" date="2023" name="Science">
        <title>Genome structures resolve the early diversification of teleost fishes.</title>
        <authorList>
            <person name="Parey E."/>
            <person name="Louis A."/>
            <person name="Montfort J."/>
            <person name="Bouchez O."/>
            <person name="Roques C."/>
            <person name="Iampietro C."/>
            <person name="Lluch J."/>
            <person name="Castinel A."/>
            <person name="Donnadieu C."/>
            <person name="Desvignes T."/>
            <person name="Floi Bucao C."/>
            <person name="Jouanno E."/>
            <person name="Wen M."/>
            <person name="Mejri S."/>
            <person name="Dirks R."/>
            <person name="Jansen H."/>
            <person name="Henkel C."/>
            <person name="Chen W.J."/>
            <person name="Zahm M."/>
            <person name="Cabau C."/>
            <person name="Klopp C."/>
            <person name="Thompson A.W."/>
            <person name="Robinson-Rechavi M."/>
            <person name="Braasch I."/>
            <person name="Lecointre G."/>
            <person name="Bobe J."/>
            <person name="Postlethwait J.H."/>
            <person name="Berthelot C."/>
            <person name="Roest Crollius H."/>
            <person name="Guiguen Y."/>
        </authorList>
    </citation>
    <scope>NUCLEOTIDE SEQUENCE</scope>
    <source>
        <strain evidence="1">NC1722</strain>
    </source>
</reference>
<evidence type="ECO:0000313" key="2">
    <source>
        <dbReference type="Proteomes" id="UP001221898"/>
    </source>
</evidence>
<dbReference type="Proteomes" id="UP001221898">
    <property type="component" value="Unassembled WGS sequence"/>
</dbReference>
<name>A0AAD7SC03_9TELE</name>
<protein>
    <submittedName>
        <fullName evidence="1">Uncharacterized protein</fullName>
    </submittedName>
</protein>